<evidence type="ECO:0000256" key="3">
    <source>
        <dbReference type="ARBA" id="ARBA00023015"/>
    </source>
</evidence>
<comment type="subcellular location">
    <subcellularLocation>
        <location evidence="1">Nucleus</location>
    </subcellularLocation>
</comment>
<evidence type="ECO:0000313" key="8">
    <source>
        <dbReference type="Proteomes" id="UP001159405"/>
    </source>
</evidence>
<evidence type="ECO:0000259" key="6">
    <source>
        <dbReference type="Pfam" id="PF21459"/>
    </source>
</evidence>
<keyword evidence="5" id="KW-0539">Nucleus</keyword>
<dbReference type="InterPro" id="IPR006939">
    <property type="entry name" value="SNF5"/>
</dbReference>
<evidence type="ECO:0000256" key="1">
    <source>
        <dbReference type="ARBA" id="ARBA00004123"/>
    </source>
</evidence>
<accession>A0ABN8NMA9</accession>
<keyword evidence="4" id="KW-0804">Transcription</keyword>
<dbReference type="InterPro" id="IPR048664">
    <property type="entry name" value="INI1_DNA-bd"/>
</dbReference>
<dbReference type="CDD" id="cd21086">
    <property type="entry name" value="WH_NTD_SMARCB1"/>
    <property type="match status" value="1"/>
</dbReference>
<sequence>MANETLQVKRRNPAIFQLRAGGEFYMIGSEVGHQMGLMKGALYKKFPSLWRRPPTIEERRILLSLNVGYNSMSNSNIMLVKEGEIEKIFKGFGEKFMEKLPCSPVTAGDRGLKDFSPRCRRPNFTGPVHFPANCSRDILNSSVQHLNAVSYQTKACTKFCSKFSWRAREELRKKILPSLSYDDHDMAAIHEAASQPEVLVPIRLDIDIDGQKLRDTFTWNKNETLISPEVFAEVLCDDLDLPPASFVPAVVQAIRQQIKQFDTDSEIMLDQQTDQRVIIKLNIHVGNISLMDQFEWDLSEPQNTPEQFALSLCSDLGLGGEFATAIAYSIRGQLSWHSKTYAFSEAPLPTIESPIRSGTDVDNWGPYLETLTDAEMEKKLRDQDRNTRRMRRLANTAPVY</sequence>
<organism evidence="7 8">
    <name type="scientific">Porites lobata</name>
    <dbReference type="NCBI Taxonomy" id="104759"/>
    <lineage>
        <taxon>Eukaryota</taxon>
        <taxon>Metazoa</taxon>
        <taxon>Cnidaria</taxon>
        <taxon>Anthozoa</taxon>
        <taxon>Hexacorallia</taxon>
        <taxon>Scleractinia</taxon>
        <taxon>Fungiina</taxon>
        <taxon>Poritidae</taxon>
        <taxon>Porites</taxon>
    </lineage>
</organism>
<name>A0ABN8NMA9_9CNID</name>
<dbReference type="Proteomes" id="UP001159405">
    <property type="component" value="Unassembled WGS sequence"/>
</dbReference>
<feature type="domain" description="SWI/SNF Subunit INI1 DNA binding" evidence="6">
    <location>
        <begin position="13"/>
        <end position="91"/>
    </location>
</feature>
<dbReference type="EMBL" id="CALNXK010000023">
    <property type="protein sequence ID" value="CAH3110692.1"/>
    <property type="molecule type" value="Genomic_DNA"/>
</dbReference>
<evidence type="ECO:0000256" key="5">
    <source>
        <dbReference type="ARBA" id="ARBA00023242"/>
    </source>
</evidence>
<keyword evidence="8" id="KW-1185">Reference proteome</keyword>
<keyword evidence="3" id="KW-0805">Transcription regulation</keyword>
<reference evidence="7 8" key="1">
    <citation type="submission" date="2022-05" db="EMBL/GenBank/DDBJ databases">
        <authorList>
            <consortium name="Genoscope - CEA"/>
            <person name="William W."/>
        </authorList>
    </citation>
    <scope>NUCLEOTIDE SEQUENCE [LARGE SCALE GENOMIC DNA]</scope>
</reference>
<dbReference type="Pfam" id="PF04855">
    <property type="entry name" value="SNF5"/>
    <property type="match status" value="1"/>
</dbReference>
<protein>
    <recommendedName>
        <fullName evidence="6">SWI/SNF Subunit INI1 DNA binding domain-containing protein</fullName>
    </recommendedName>
</protein>
<dbReference type="Pfam" id="PF21459">
    <property type="entry name" value="INI1_DNA-bd"/>
    <property type="match status" value="1"/>
</dbReference>
<proteinExistence type="inferred from homology"/>
<gene>
    <name evidence="7" type="ORF">PLOB_00019657</name>
</gene>
<comment type="caution">
    <text evidence="7">The sequence shown here is derived from an EMBL/GenBank/DDBJ whole genome shotgun (WGS) entry which is preliminary data.</text>
</comment>
<evidence type="ECO:0000256" key="4">
    <source>
        <dbReference type="ARBA" id="ARBA00023163"/>
    </source>
</evidence>
<evidence type="ECO:0000256" key="2">
    <source>
        <dbReference type="ARBA" id="ARBA00010239"/>
    </source>
</evidence>
<evidence type="ECO:0000313" key="7">
    <source>
        <dbReference type="EMBL" id="CAH3110692.1"/>
    </source>
</evidence>
<dbReference type="PANTHER" id="PTHR10019">
    <property type="entry name" value="SNF5"/>
    <property type="match status" value="1"/>
</dbReference>
<comment type="similarity">
    <text evidence="2">Belongs to the SNF5 family.</text>
</comment>